<dbReference type="RefSeq" id="WP_338599033.1">
    <property type="nucleotide sequence ID" value="NZ_CP146016.1"/>
</dbReference>
<evidence type="ECO:0000313" key="3">
    <source>
        <dbReference type="Proteomes" id="UP001432202"/>
    </source>
</evidence>
<feature type="region of interest" description="Disordered" evidence="1">
    <location>
        <begin position="157"/>
        <end position="180"/>
    </location>
</feature>
<organism evidence="2 3">
    <name type="scientific">Sulfolobus tengchongensis</name>
    <dbReference type="NCBI Taxonomy" id="207809"/>
    <lineage>
        <taxon>Archaea</taxon>
        <taxon>Thermoproteota</taxon>
        <taxon>Thermoprotei</taxon>
        <taxon>Sulfolobales</taxon>
        <taxon>Sulfolobaceae</taxon>
        <taxon>Sulfolobus</taxon>
    </lineage>
</organism>
<dbReference type="AlphaFoldDB" id="A0AAX4KXP7"/>
<reference evidence="2 3" key="1">
    <citation type="submission" date="2024-02" db="EMBL/GenBank/DDBJ databases">
        <title>STSV induces naive adaptation in Sulfolobus.</title>
        <authorList>
            <person name="Xiang X."/>
            <person name="Song M."/>
        </authorList>
    </citation>
    <scope>NUCLEOTIDE SEQUENCE [LARGE SCALE GENOMIC DNA]</scope>
    <source>
        <strain evidence="2 3">RT2</strain>
    </source>
</reference>
<sequence length="180" mass="19574">MNKLILLGIVLSTLMIGGVVVGEEISGALGTISYNVVSPSIQTTLASFNLGNITAGQKGTLTENSTLTVSTNGTYTVELKEDVLEGVFSEFNVTIHMANYTFTLSLHGKDQYTLYLNKGTYVVNIKISYIVSQNPEPKSVSNIPFLIVKYGGEQGQVQVTDHGKKKHHKDDNEDSNENDD</sequence>
<dbReference type="GeneID" id="89336926"/>
<dbReference type="EMBL" id="CP146016">
    <property type="protein sequence ID" value="WWQ59639.1"/>
    <property type="molecule type" value="Genomic_DNA"/>
</dbReference>
<evidence type="ECO:0000256" key="1">
    <source>
        <dbReference type="SAM" id="MobiDB-lite"/>
    </source>
</evidence>
<proteinExistence type="predicted"/>
<protein>
    <submittedName>
        <fullName evidence="2">Uncharacterized protein</fullName>
    </submittedName>
</protein>
<evidence type="ECO:0000313" key="2">
    <source>
        <dbReference type="EMBL" id="WWQ59639.1"/>
    </source>
</evidence>
<gene>
    <name evidence="2" type="ORF">V6M85_09115</name>
</gene>
<accession>A0AAX4KXP7</accession>
<keyword evidence="3" id="KW-1185">Reference proteome</keyword>
<name>A0AAX4KXP7_9CREN</name>
<dbReference type="Proteomes" id="UP001432202">
    <property type="component" value="Chromosome"/>
</dbReference>